<feature type="non-terminal residue" evidence="1">
    <location>
        <position position="1"/>
    </location>
</feature>
<sequence>VAGLQDLAVEVLAPDRPHQPSSWADEAQHLTAALPGQPVTVIAGSNGCSAAVRLTLASPERIERLLLAWPATASDLDIDIRTRRGLSDLGASPQVIDTLLAGQTLRGTTDDDLAAITQPVGVLPCVPENRYHQRRTVDALLRAMPHALELPGCPEPPHPGFPPHAEFFIRTAAKFALM</sequence>
<accession>A0ABX1BPE1</accession>
<gene>
    <name evidence="1" type="ORF">HCN51_57490</name>
</gene>
<organism evidence="1 2">
    <name type="scientific">Nonomuraea composti</name>
    <dbReference type="NCBI Taxonomy" id="2720023"/>
    <lineage>
        <taxon>Bacteria</taxon>
        <taxon>Bacillati</taxon>
        <taxon>Actinomycetota</taxon>
        <taxon>Actinomycetes</taxon>
        <taxon>Streptosporangiales</taxon>
        <taxon>Streptosporangiaceae</taxon>
        <taxon>Nonomuraea</taxon>
    </lineage>
</organism>
<dbReference type="EMBL" id="JAATEP010000124">
    <property type="protein sequence ID" value="NJP98912.1"/>
    <property type="molecule type" value="Genomic_DNA"/>
</dbReference>
<dbReference type="Proteomes" id="UP000696294">
    <property type="component" value="Unassembled WGS sequence"/>
</dbReference>
<dbReference type="RefSeq" id="WP_168022196.1">
    <property type="nucleotide sequence ID" value="NZ_JAATEP010000124.1"/>
</dbReference>
<dbReference type="Gene3D" id="3.40.50.1820">
    <property type="entry name" value="alpha/beta hydrolase"/>
    <property type="match status" value="1"/>
</dbReference>
<comment type="caution">
    <text evidence="1">The sequence shown here is derived from an EMBL/GenBank/DDBJ whole genome shotgun (WGS) entry which is preliminary data.</text>
</comment>
<name>A0ABX1BPE1_9ACTN</name>
<keyword evidence="2" id="KW-1185">Reference proteome</keyword>
<dbReference type="InterPro" id="IPR029058">
    <property type="entry name" value="AB_hydrolase_fold"/>
</dbReference>
<proteinExistence type="predicted"/>
<protein>
    <submittedName>
        <fullName evidence="1">Alpha/beta hydrolase</fullName>
    </submittedName>
</protein>
<dbReference type="SUPFAM" id="SSF53474">
    <property type="entry name" value="alpha/beta-Hydrolases"/>
    <property type="match status" value="1"/>
</dbReference>
<keyword evidence="1" id="KW-0378">Hydrolase</keyword>
<dbReference type="GO" id="GO:0016787">
    <property type="term" value="F:hydrolase activity"/>
    <property type="evidence" value="ECO:0007669"/>
    <property type="project" value="UniProtKB-KW"/>
</dbReference>
<evidence type="ECO:0000313" key="1">
    <source>
        <dbReference type="EMBL" id="NJP98912.1"/>
    </source>
</evidence>
<reference evidence="1 2" key="1">
    <citation type="submission" date="2020-03" db="EMBL/GenBank/DDBJ databases">
        <title>WGS of actinomycetes isolated from Thailand.</title>
        <authorList>
            <person name="Thawai C."/>
        </authorList>
    </citation>
    <scope>NUCLEOTIDE SEQUENCE [LARGE SCALE GENOMIC DNA]</scope>
    <source>
        <strain evidence="1 2">FMUSA5-5</strain>
    </source>
</reference>
<evidence type="ECO:0000313" key="2">
    <source>
        <dbReference type="Proteomes" id="UP000696294"/>
    </source>
</evidence>